<comment type="caution">
    <text evidence="2">The sequence shown here is derived from an EMBL/GenBank/DDBJ whole genome shotgun (WGS) entry which is preliminary data.</text>
</comment>
<sequence>MSLVGGATGGGLVGAAPRPASGTWVKPAPVAGTVEGGMSGAAGGAVVGGGGSVAAVIAPADMEFAPAAAGAPVDIPFVKDCARDCGDKGGADAAGVETPGIDGPPTPTAGAQGWRGEGAGVKPVGDAGAPGSPRIAPPNVVSPGEGVGATTAEVEEPWDARAPPTVDDGGGSGAISLGADASCRAKPNVDDSGGVCGGESRSFWVIGSVGGGPSMSAPS</sequence>
<evidence type="ECO:0000313" key="2">
    <source>
        <dbReference type="EMBL" id="RFZ38350.1"/>
    </source>
</evidence>
<reference evidence="2 3" key="1">
    <citation type="journal article" date="2018" name="Sci. Rep.">
        <title>Extensive genomic diversity among Mycobacterium marinum strains revealed by whole genome sequencing.</title>
        <authorList>
            <person name="Das S."/>
            <person name="Pettersson B.M."/>
            <person name="Behra P.R."/>
            <person name="Mallick A."/>
            <person name="Cheramie M."/>
            <person name="Ramesh M."/>
            <person name="Shirreff L."/>
            <person name="DuCote T."/>
            <person name="Dasgupta S."/>
            <person name="Ennis D.G."/>
            <person name="Kirsebom L.A."/>
        </authorList>
    </citation>
    <scope>NUCLEOTIDE SEQUENCE [LARGE SCALE GENOMIC DNA]</scope>
    <source>
        <strain evidence="2 3">Davis1</strain>
    </source>
</reference>
<feature type="region of interest" description="Disordered" evidence="1">
    <location>
        <begin position="91"/>
        <end position="174"/>
    </location>
</feature>
<evidence type="ECO:0000256" key="1">
    <source>
        <dbReference type="SAM" id="MobiDB-lite"/>
    </source>
</evidence>
<name>A0A3E2MT93_MYCMR</name>
<evidence type="ECO:0000313" key="3">
    <source>
        <dbReference type="Proteomes" id="UP000257451"/>
    </source>
</evidence>
<dbReference type="AlphaFoldDB" id="A0A3E2MT93"/>
<gene>
    <name evidence="2" type="ORF">DAVIS_03589</name>
</gene>
<organism evidence="2 3">
    <name type="scientific">Mycobacterium marinum</name>
    <dbReference type="NCBI Taxonomy" id="1781"/>
    <lineage>
        <taxon>Bacteria</taxon>
        <taxon>Bacillati</taxon>
        <taxon>Actinomycetota</taxon>
        <taxon>Actinomycetes</taxon>
        <taxon>Mycobacteriales</taxon>
        <taxon>Mycobacteriaceae</taxon>
        <taxon>Mycobacterium</taxon>
        <taxon>Mycobacterium ulcerans group</taxon>
    </lineage>
</organism>
<dbReference type="EMBL" id="PEDF01000117">
    <property type="protein sequence ID" value="RFZ38350.1"/>
    <property type="molecule type" value="Genomic_DNA"/>
</dbReference>
<proteinExistence type="predicted"/>
<accession>A0A3E2MT93</accession>
<dbReference type="Proteomes" id="UP000257451">
    <property type="component" value="Unassembled WGS sequence"/>
</dbReference>
<protein>
    <submittedName>
        <fullName evidence="2">Uncharacterized protein</fullName>
    </submittedName>
</protein>